<dbReference type="AlphaFoldDB" id="A0A444MNN4"/>
<evidence type="ECO:0000256" key="3">
    <source>
        <dbReference type="ARBA" id="ARBA00022692"/>
    </source>
</evidence>
<reference evidence="7 8" key="1">
    <citation type="submission" date="2019-01" db="EMBL/GenBank/DDBJ databases">
        <title>Mucilaginibacter antarcticum sp. nov., isolated from antarctic soil.</title>
        <authorList>
            <person name="Yan Y.-Q."/>
            <person name="Du Z.-J."/>
        </authorList>
    </citation>
    <scope>NUCLEOTIDE SEQUENCE [LARGE SCALE GENOMIC DNA]</scope>
    <source>
        <strain evidence="7 8">F01003</strain>
    </source>
</reference>
<protein>
    <submittedName>
        <fullName evidence="7">AI-2E family transporter</fullName>
    </submittedName>
</protein>
<dbReference type="Pfam" id="PF01594">
    <property type="entry name" value="AI-2E_transport"/>
    <property type="match status" value="1"/>
</dbReference>
<comment type="subcellular location">
    <subcellularLocation>
        <location evidence="1">Membrane</location>
        <topology evidence="1">Multi-pass membrane protein</topology>
    </subcellularLocation>
</comment>
<dbReference type="GO" id="GO:0016020">
    <property type="term" value="C:membrane"/>
    <property type="evidence" value="ECO:0007669"/>
    <property type="project" value="UniProtKB-SubCell"/>
</dbReference>
<evidence type="ECO:0000256" key="2">
    <source>
        <dbReference type="ARBA" id="ARBA00009773"/>
    </source>
</evidence>
<evidence type="ECO:0000313" key="7">
    <source>
        <dbReference type="EMBL" id="RWY51627.1"/>
    </source>
</evidence>
<keyword evidence="8" id="KW-1185">Reference proteome</keyword>
<evidence type="ECO:0000256" key="5">
    <source>
        <dbReference type="ARBA" id="ARBA00023136"/>
    </source>
</evidence>
<dbReference type="InterPro" id="IPR002549">
    <property type="entry name" value="AI-2E-like"/>
</dbReference>
<evidence type="ECO:0000313" key="8">
    <source>
        <dbReference type="Proteomes" id="UP000286701"/>
    </source>
</evidence>
<gene>
    <name evidence="7" type="ORF">EPL05_12165</name>
</gene>
<evidence type="ECO:0000256" key="6">
    <source>
        <dbReference type="SAM" id="Phobius"/>
    </source>
</evidence>
<comment type="caution">
    <text evidence="7">The sequence shown here is derived from an EMBL/GenBank/DDBJ whole genome shotgun (WGS) entry which is preliminary data.</text>
</comment>
<organism evidence="7 8">
    <name type="scientific">Mucilaginibacter gilvus</name>
    <dbReference type="NCBI Taxonomy" id="2305909"/>
    <lineage>
        <taxon>Bacteria</taxon>
        <taxon>Pseudomonadati</taxon>
        <taxon>Bacteroidota</taxon>
        <taxon>Sphingobacteriia</taxon>
        <taxon>Sphingobacteriales</taxon>
        <taxon>Sphingobacteriaceae</taxon>
        <taxon>Mucilaginibacter</taxon>
    </lineage>
</organism>
<keyword evidence="4 6" id="KW-1133">Transmembrane helix</keyword>
<feature type="transmembrane region" description="Helical" evidence="6">
    <location>
        <begin position="40"/>
        <end position="61"/>
    </location>
</feature>
<keyword evidence="5 6" id="KW-0472">Membrane</keyword>
<proteinExistence type="inferred from homology"/>
<dbReference type="EMBL" id="SBIW01000005">
    <property type="protein sequence ID" value="RWY51627.1"/>
    <property type="molecule type" value="Genomic_DNA"/>
</dbReference>
<comment type="similarity">
    <text evidence="2">Belongs to the autoinducer-2 exporter (AI-2E) (TC 2.A.86) family.</text>
</comment>
<sequence length="69" mass="7454">MVTVLVTHMIDSNVLLPLVVGSKVRINALVTVLGLVIGEMIWGITGMFLSIPVVAVLKIIFDRVEAIKP</sequence>
<evidence type="ECO:0000256" key="1">
    <source>
        <dbReference type="ARBA" id="ARBA00004141"/>
    </source>
</evidence>
<dbReference type="Proteomes" id="UP000286701">
    <property type="component" value="Unassembled WGS sequence"/>
</dbReference>
<keyword evidence="3 6" id="KW-0812">Transmembrane</keyword>
<evidence type="ECO:0000256" key="4">
    <source>
        <dbReference type="ARBA" id="ARBA00022989"/>
    </source>
</evidence>
<accession>A0A444MNN4</accession>
<name>A0A444MNN4_9SPHI</name>
<dbReference type="OrthoDB" id="9793390at2"/>